<accession>T1DUE0</accession>
<sequence length="78" mass="9177">LSFYLPSLIIFFIQYYIYFFFFFIKSLSLHHHACSLFSFSIPCAFSVSAARALHTTLSYRFAIVRHRLISVCLTRTLN</sequence>
<keyword evidence="1" id="KW-0472">Membrane</keyword>
<feature type="transmembrane region" description="Helical" evidence="1">
    <location>
        <begin position="6"/>
        <end position="24"/>
    </location>
</feature>
<evidence type="ECO:0000313" key="2">
    <source>
        <dbReference type="EMBL" id="JAB01422.1"/>
    </source>
</evidence>
<reference evidence="2" key="1">
    <citation type="submission" date="2013-07" db="EMBL/GenBank/DDBJ databases">
        <title>Transcriptome sequencing and developmental regulation of gene expression in Anopheles aquasalis.</title>
        <authorList>
            <consortium name="Brazilian Malaria Network (MCT/CNPq/MS/SCTIE/DECIT/PRONEX 555648/2009-5) and Research Network on Bioactive Molecules from Arthropod Vectors (NAP-MOBIARVE"/>
            <consortium name="University of Sao Paulo)"/>
            <person name="Marinotti O."/>
            <person name="Ribeiro J.M.C."/>
            <person name="Costa-da-Silva A.L."/>
            <person name="Silva M.C.P."/>
            <person name="Lopes A.R."/>
            <person name="Barros M.S."/>
            <person name="Sa-Nunes A."/>
            <person name="Konjin B.B."/>
            <person name="Carvalho E."/>
            <person name="Suesdek L."/>
            <person name="Silva-Neto M.A.C."/>
            <person name="Capurro M.L."/>
        </authorList>
    </citation>
    <scope>NUCLEOTIDE SEQUENCE</scope>
    <source>
        <tissue evidence="2">Whole body</tissue>
    </source>
</reference>
<keyword evidence="1" id="KW-1133">Transmembrane helix</keyword>
<protein>
    <submittedName>
        <fullName evidence="2">Uncharacterized protein</fullName>
    </submittedName>
</protein>
<proteinExistence type="evidence at transcript level"/>
<organism evidence="2">
    <name type="scientific">Anopheles aquasalis</name>
    <name type="common">Malaria mosquito</name>
    <dbReference type="NCBI Taxonomy" id="42839"/>
    <lineage>
        <taxon>Eukaryota</taxon>
        <taxon>Metazoa</taxon>
        <taxon>Ecdysozoa</taxon>
        <taxon>Arthropoda</taxon>
        <taxon>Hexapoda</taxon>
        <taxon>Insecta</taxon>
        <taxon>Pterygota</taxon>
        <taxon>Neoptera</taxon>
        <taxon>Endopterygota</taxon>
        <taxon>Diptera</taxon>
        <taxon>Nematocera</taxon>
        <taxon>Culicoidea</taxon>
        <taxon>Culicidae</taxon>
        <taxon>Anophelinae</taxon>
        <taxon>Anopheles</taxon>
    </lineage>
</organism>
<dbReference type="AlphaFoldDB" id="T1DUE0"/>
<name>T1DUE0_ANOAQ</name>
<evidence type="ECO:0000256" key="1">
    <source>
        <dbReference type="SAM" id="Phobius"/>
    </source>
</evidence>
<feature type="non-terminal residue" evidence="2">
    <location>
        <position position="1"/>
    </location>
</feature>
<keyword evidence="1" id="KW-0812">Transmembrane</keyword>
<feature type="transmembrane region" description="Helical" evidence="1">
    <location>
        <begin position="36"/>
        <end position="54"/>
    </location>
</feature>
<dbReference type="EMBL" id="GAMD01000169">
    <property type="protein sequence ID" value="JAB01422.1"/>
    <property type="molecule type" value="mRNA"/>
</dbReference>